<accession>A0A4P6EL22</accession>
<keyword evidence="3" id="KW-1185">Reference proteome</keyword>
<sequence length="289" mass="30039">MKLRSRILAAGMTFVVAAGAVVAAQSSLAPTTASWSDSVYATAEVSAAAQPEGPILGPLAPGNDDTIISDVDWNIPEMNAGFCTTLTVTTNSPEPIAWAVSVDMSKAPFAGANIGDLSAQDGRATLTADPNDAKHLIMTPVSWWYPTVTAGQSAIVSLCLVNPVNPPPADNSWFNVDIARVDGWTPTRVCKTITITGNRDLEEHPFFFGWTAEVDLSDMLSDMQQAGGTPNQVIWDPDPAGGFNLVATPGGNETGSGVASKYTLVSGPRLAIKGTQSVAVTVCVSGFAA</sequence>
<gene>
    <name evidence="2" type="ORF">ET475_00085</name>
</gene>
<feature type="signal peptide" evidence="1">
    <location>
        <begin position="1"/>
        <end position="23"/>
    </location>
</feature>
<dbReference type="Proteomes" id="UP000293995">
    <property type="component" value="Chromosome"/>
</dbReference>
<organism evidence="2 3">
    <name type="scientific">Microbacterium protaetiae</name>
    <dbReference type="NCBI Taxonomy" id="2509458"/>
    <lineage>
        <taxon>Bacteria</taxon>
        <taxon>Bacillati</taxon>
        <taxon>Actinomycetota</taxon>
        <taxon>Actinomycetes</taxon>
        <taxon>Micrococcales</taxon>
        <taxon>Microbacteriaceae</taxon>
        <taxon>Microbacterium</taxon>
    </lineage>
</organism>
<evidence type="ECO:0000313" key="2">
    <source>
        <dbReference type="EMBL" id="QAY58558.1"/>
    </source>
</evidence>
<evidence type="ECO:0000256" key="1">
    <source>
        <dbReference type="SAM" id="SignalP"/>
    </source>
</evidence>
<keyword evidence="1" id="KW-0732">Signal</keyword>
<reference evidence="2 3" key="1">
    <citation type="submission" date="2019-01" db="EMBL/GenBank/DDBJ databases">
        <title>Genome sequencing of strain DFW100M-13.</title>
        <authorList>
            <person name="Heo J."/>
            <person name="Kim S.-J."/>
            <person name="Kim J.-S."/>
            <person name="Hong S.-B."/>
            <person name="Kwon S.-W."/>
        </authorList>
    </citation>
    <scope>NUCLEOTIDE SEQUENCE [LARGE SCALE GENOMIC DNA]</scope>
    <source>
        <strain evidence="2 3">DFW100M-13</strain>
    </source>
</reference>
<evidence type="ECO:0000313" key="3">
    <source>
        <dbReference type="Proteomes" id="UP000293995"/>
    </source>
</evidence>
<feature type="chain" id="PRO_5039465048" evidence="1">
    <location>
        <begin position="24"/>
        <end position="289"/>
    </location>
</feature>
<dbReference type="OrthoDB" id="5108508at2"/>
<dbReference type="EMBL" id="CP035494">
    <property type="protein sequence ID" value="QAY58558.1"/>
    <property type="molecule type" value="Genomic_DNA"/>
</dbReference>
<proteinExistence type="predicted"/>
<protein>
    <submittedName>
        <fullName evidence="2">Uncharacterized protein</fullName>
    </submittedName>
</protein>
<name>A0A4P6EL22_9MICO</name>
<dbReference type="KEGG" id="mprt:ET475_00085"/>
<dbReference type="AlphaFoldDB" id="A0A4P6EL22"/>
<dbReference type="RefSeq" id="WP_129384866.1">
    <property type="nucleotide sequence ID" value="NZ_CP035494.1"/>
</dbReference>